<keyword evidence="2" id="KW-1185">Reference proteome</keyword>
<evidence type="ECO:0000313" key="2">
    <source>
        <dbReference type="Proteomes" id="UP000232875"/>
    </source>
</evidence>
<dbReference type="GO" id="GO:0005634">
    <property type="term" value="C:nucleus"/>
    <property type="evidence" value="ECO:0007669"/>
    <property type="project" value="TreeGrafter"/>
</dbReference>
<dbReference type="PANTHER" id="PTHR13271:SF147">
    <property type="entry name" value="PROTEIN-LYSINE N-METHYLTRANSFERASE EFM1-RELATED"/>
    <property type="match status" value="1"/>
</dbReference>
<dbReference type="GO" id="GO:0016279">
    <property type="term" value="F:protein-lysine N-methyltransferase activity"/>
    <property type="evidence" value="ECO:0007669"/>
    <property type="project" value="TreeGrafter"/>
</dbReference>
<organism evidence="1 2">
    <name type="scientific">Malassezia vespertilionis</name>
    <dbReference type="NCBI Taxonomy" id="2020962"/>
    <lineage>
        <taxon>Eukaryota</taxon>
        <taxon>Fungi</taxon>
        <taxon>Dikarya</taxon>
        <taxon>Basidiomycota</taxon>
        <taxon>Ustilaginomycotina</taxon>
        <taxon>Malasseziomycetes</taxon>
        <taxon>Malasseziales</taxon>
        <taxon>Malasseziaceae</taxon>
        <taxon>Malassezia</taxon>
    </lineage>
</organism>
<name>A0A2N1JDW4_9BASI</name>
<protein>
    <recommendedName>
        <fullName evidence="3">SET domain-containing protein</fullName>
    </recommendedName>
</protein>
<sequence length="318" mass="35771">MQHVPYVNLMPETFDTPLHYTEAELQLLQDTSLYHNTMQRLERTAENAERGWAWLHSACRDAHDPIFAHVLSPIDKHRWLSLWRWADDVYGSRSFPAHLAGWEGMQGQEPVLIPGLDSFNHGRGVPVTWEKNDGITLLLRSSIPANAQVLNNYGAKSNEELLAAYGFVQADGPDDVLVLALRAQEKAQSAMFYWKRSDDSPPQALLDALRRQMGFAPNEAQATCDANIASLLQEAQVVEALERFLQQRSKAFQHSHAEAEDAVPWSKDGDSVRERVLSSILEYRRGQARLLDQALDWTEAKLDAILAALDKKGYTIGG</sequence>
<reference evidence="1 2" key="1">
    <citation type="submission" date="2017-10" db="EMBL/GenBank/DDBJ databases">
        <title>A novel species of cold-tolerant Malassezia isolated from bats.</title>
        <authorList>
            <person name="Lorch J.M."/>
            <person name="Palmer J.M."/>
            <person name="Vanderwolf K.J."/>
            <person name="Schmidt K.Z."/>
            <person name="Verant M.L."/>
            <person name="Weller T.J."/>
            <person name="Blehert D.S."/>
        </authorList>
    </citation>
    <scope>NUCLEOTIDE SEQUENCE [LARGE SCALE GENOMIC DNA]</scope>
    <source>
        <strain evidence="1 2">NWHC:44797-103</strain>
    </source>
</reference>
<dbReference type="PANTHER" id="PTHR13271">
    <property type="entry name" value="UNCHARACTERIZED PUTATIVE METHYLTRANSFERASE"/>
    <property type="match status" value="1"/>
</dbReference>
<gene>
    <name evidence="1" type="ORF">MVES_001086</name>
</gene>
<evidence type="ECO:0008006" key="3">
    <source>
        <dbReference type="Google" id="ProtNLM"/>
    </source>
</evidence>
<accession>A0A2N1JDW4</accession>
<proteinExistence type="predicted"/>
<dbReference type="Gene3D" id="3.90.1410.10">
    <property type="entry name" value="set domain protein methyltransferase, domain 1"/>
    <property type="match status" value="1"/>
</dbReference>
<dbReference type="EMBL" id="KZ454988">
    <property type="protein sequence ID" value="PKI84747.1"/>
    <property type="molecule type" value="Genomic_DNA"/>
</dbReference>
<dbReference type="AlphaFoldDB" id="A0A2N1JDW4"/>
<dbReference type="Proteomes" id="UP000232875">
    <property type="component" value="Unassembled WGS sequence"/>
</dbReference>
<dbReference type="InterPro" id="IPR046341">
    <property type="entry name" value="SET_dom_sf"/>
</dbReference>
<dbReference type="InterPro" id="IPR050600">
    <property type="entry name" value="SETD3_SETD6_MTase"/>
</dbReference>
<dbReference type="SUPFAM" id="SSF82199">
    <property type="entry name" value="SET domain"/>
    <property type="match status" value="1"/>
</dbReference>
<dbReference type="OrthoDB" id="42889at2759"/>
<evidence type="ECO:0000313" key="1">
    <source>
        <dbReference type="EMBL" id="PKI84747.1"/>
    </source>
</evidence>
<dbReference type="STRING" id="2020962.A0A2N1JDW4"/>